<protein>
    <recommendedName>
        <fullName evidence="3">Ras-associating domain-containing protein</fullName>
    </recommendedName>
</protein>
<reference evidence="4" key="2">
    <citation type="submission" date="2020-05" db="UniProtKB">
        <authorList>
            <consortium name="EnsemblMetazoa"/>
        </authorList>
    </citation>
    <scope>IDENTIFICATION</scope>
    <source>
        <strain evidence="4">IAEA</strain>
    </source>
</reference>
<dbReference type="InterPro" id="IPR033593">
    <property type="entry name" value="N-RASSF"/>
</dbReference>
<organism evidence="4 5">
    <name type="scientific">Glossina brevipalpis</name>
    <dbReference type="NCBI Taxonomy" id="37001"/>
    <lineage>
        <taxon>Eukaryota</taxon>
        <taxon>Metazoa</taxon>
        <taxon>Ecdysozoa</taxon>
        <taxon>Arthropoda</taxon>
        <taxon>Hexapoda</taxon>
        <taxon>Insecta</taxon>
        <taxon>Pterygota</taxon>
        <taxon>Neoptera</taxon>
        <taxon>Endopterygota</taxon>
        <taxon>Diptera</taxon>
        <taxon>Brachycera</taxon>
        <taxon>Muscomorpha</taxon>
        <taxon>Hippoboscoidea</taxon>
        <taxon>Glossinidae</taxon>
        <taxon>Glossina</taxon>
    </lineage>
</organism>
<feature type="region of interest" description="Disordered" evidence="2">
    <location>
        <begin position="86"/>
        <end position="111"/>
    </location>
</feature>
<keyword evidence="1" id="KW-0175">Coiled coil</keyword>
<evidence type="ECO:0000256" key="2">
    <source>
        <dbReference type="SAM" id="MobiDB-lite"/>
    </source>
</evidence>
<feature type="domain" description="Ras-associating" evidence="3">
    <location>
        <begin position="1"/>
        <end position="82"/>
    </location>
</feature>
<feature type="region of interest" description="Disordered" evidence="2">
    <location>
        <begin position="341"/>
        <end position="381"/>
    </location>
</feature>
<sequence>MELKVWVEGIQRIICGVTVNTTCQDVVFALAHATGKVGRFTLIERWRNNERLLAPNENPLKLLLKWGEYANDVQFILQRSESRQQQQQQNYISNENHDNNYSSGSSNHENATVMTNKKPLTNNDHDECAQNLNQTMELSLNTAHERAKELKKSFSASSAIIIKPWENVGIVKGVPQSSNLNLKQLVQQHYSNQRQSQSSPLLDLPLVPRHEKSHSNPVELCLNGADDDNNGFHGNGAYQESNSITNNNNNIYQHLGAHNSKSVNEINLAEVRSALDQGTMAVPLSQQHNLSGSAEIMFTSTATISQENILDIFNGNSNQLYKFNNSHDDLYKQATTISANGALVPPPYRDPPPPRNSPLQINNQQSQTQNTTAHLTNSNSTEDNLSIATQDLQTSANDGDYDIVDYSRLSDLVIRSNMDESESIFQATQYNDLLQLIKCQREKINAQQLELSKFDAEILYLETKEHDQTQELEAISREITLVDQLFRQGSEQLQTLQYVEEENELVKQQEKTLKSEIALLRSKLANCETELLQCKNKIRLLMDDIEIEQRSLNCKQTKRQTIERDLLLEMDRIQSEIDQAIHNTDTSNNTAENLKKEIALIENAIAEKKRQVEQLVNEMKEVNLQSLTVTPSEEIKHFLEGSNKPGSSRRIIVGSPRQLENAVPTSKNPHGVWV</sequence>
<evidence type="ECO:0000313" key="4">
    <source>
        <dbReference type="EnsemblMetazoa" id="GBRI022076-PA"/>
    </source>
</evidence>
<evidence type="ECO:0000259" key="3">
    <source>
        <dbReference type="PROSITE" id="PS50200"/>
    </source>
</evidence>
<dbReference type="InterPro" id="IPR048944">
    <property type="entry name" value="RASSF8_RA"/>
</dbReference>
<feature type="coiled-coil region" evidence="1">
    <location>
        <begin position="496"/>
        <end position="537"/>
    </location>
</feature>
<dbReference type="EnsemblMetazoa" id="GBRI022076-RA">
    <property type="protein sequence ID" value="GBRI022076-PA"/>
    <property type="gene ID" value="GBRI022076"/>
</dbReference>
<feature type="compositionally biased region" description="Low complexity" evidence="2">
    <location>
        <begin position="357"/>
        <end position="372"/>
    </location>
</feature>
<dbReference type="AlphaFoldDB" id="A0A1A9WJJ8"/>
<feature type="compositionally biased region" description="Polar residues" evidence="2">
    <location>
        <begin position="90"/>
        <end position="111"/>
    </location>
</feature>
<dbReference type="PROSITE" id="PS50200">
    <property type="entry name" value="RA"/>
    <property type="match status" value="1"/>
</dbReference>
<dbReference type="InterPro" id="IPR029071">
    <property type="entry name" value="Ubiquitin-like_domsf"/>
</dbReference>
<dbReference type="CDD" id="cd16134">
    <property type="entry name" value="RA_RASSF8"/>
    <property type="match status" value="1"/>
</dbReference>
<evidence type="ECO:0000313" key="5">
    <source>
        <dbReference type="Proteomes" id="UP000091820"/>
    </source>
</evidence>
<dbReference type="GO" id="GO:0007165">
    <property type="term" value="P:signal transduction"/>
    <property type="evidence" value="ECO:0007669"/>
    <property type="project" value="InterPro"/>
</dbReference>
<feature type="coiled-coil region" evidence="1">
    <location>
        <begin position="591"/>
        <end position="625"/>
    </location>
</feature>
<dbReference type="STRING" id="37001.A0A1A9WJJ8"/>
<dbReference type="Pfam" id="PF21712">
    <property type="entry name" value="RASSF8-10_RA"/>
    <property type="match status" value="1"/>
</dbReference>
<proteinExistence type="predicted"/>
<dbReference type="PANTHER" id="PTHR15286:SF6">
    <property type="entry name" value="GH01133P"/>
    <property type="match status" value="1"/>
</dbReference>
<accession>A0A1A9WJJ8</accession>
<dbReference type="Gene3D" id="3.10.20.90">
    <property type="entry name" value="Phosphatidylinositol 3-kinase Catalytic Subunit, Chain A, domain 1"/>
    <property type="match status" value="1"/>
</dbReference>
<keyword evidence="5" id="KW-1185">Reference proteome</keyword>
<dbReference type="InterPro" id="IPR048945">
    <property type="entry name" value="RASSF8/10_RA"/>
</dbReference>
<reference evidence="5" key="1">
    <citation type="submission" date="2014-03" db="EMBL/GenBank/DDBJ databases">
        <authorList>
            <person name="Aksoy S."/>
            <person name="Warren W."/>
            <person name="Wilson R.K."/>
        </authorList>
    </citation>
    <scope>NUCLEOTIDE SEQUENCE [LARGE SCALE GENOMIC DNA]</scope>
    <source>
        <strain evidence="5">IAEA</strain>
    </source>
</reference>
<feature type="compositionally biased region" description="Pro residues" evidence="2">
    <location>
        <begin position="344"/>
        <end position="356"/>
    </location>
</feature>
<dbReference type="PANTHER" id="PTHR15286">
    <property type="entry name" value="RAS-ASSOCIATING DOMAIN CONTAINING PROTEIN"/>
    <property type="match status" value="1"/>
</dbReference>
<dbReference type="InterPro" id="IPR000159">
    <property type="entry name" value="RA_dom"/>
</dbReference>
<dbReference type="SUPFAM" id="SSF54236">
    <property type="entry name" value="Ubiquitin-like"/>
    <property type="match status" value="1"/>
</dbReference>
<dbReference type="SMART" id="SM00314">
    <property type="entry name" value="RA"/>
    <property type="match status" value="1"/>
</dbReference>
<dbReference type="Proteomes" id="UP000091820">
    <property type="component" value="Unassembled WGS sequence"/>
</dbReference>
<name>A0A1A9WJJ8_9MUSC</name>
<dbReference type="VEuPathDB" id="VectorBase:GBRI022076"/>
<evidence type="ECO:0000256" key="1">
    <source>
        <dbReference type="SAM" id="Coils"/>
    </source>
</evidence>